<dbReference type="EMBL" id="JAWWNJ010000086">
    <property type="protein sequence ID" value="KAK7000891.1"/>
    <property type="molecule type" value="Genomic_DNA"/>
</dbReference>
<comment type="caution">
    <text evidence="2">The sequence shown here is derived from an EMBL/GenBank/DDBJ whole genome shotgun (WGS) entry which is preliminary data.</text>
</comment>
<protein>
    <submittedName>
        <fullName evidence="2">Uncharacterized protein</fullName>
    </submittedName>
</protein>
<evidence type="ECO:0000313" key="3">
    <source>
        <dbReference type="Proteomes" id="UP001362999"/>
    </source>
</evidence>
<evidence type="ECO:0000313" key="2">
    <source>
        <dbReference type="EMBL" id="KAK7000891.1"/>
    </source>
</evidence>
<evidence type="ECO:0000313" key="1">
    <source>
        <dbReference type="EMBL" id="KAK6995646.1"/>
    </source>
</evidence>
<accession>A0AAW0A507</accession>
<sequence>MSRRPGVFTIPDGPEKLFLPSKNLSVSSLIKFTLPPQRKSTIFLDPSDYLSEDFPTVDTFHVAEIAIPPSNVVKALGRAIQGGIGIKISDRGWGGGGVRRGP</sequence>
<organism evidence="2 3">
    <name type="scientific">Favolaschia claudopus</name>
    <dbReference type="NCBI Taxonomy" id="2862362"/>
    <lineage>
        <taxon>Eukaryota</taxon>
        <taxon>Fungi</taxon>
        <taxon>Dikarya</taxon>
        <taxon>Basidiomycota</taxon>
        <taxon>Agaricomycotina</taxon>
        <taxon>Agaricomycetes</taxon>
        <taxon>Agaricomycetidae</taxon>
        <taxon>Agaricales</taxon>
        <taxon>Marasmiineae</taxon>
        <taxon>Mycenaceae</taxon>
        <taxon>Favolaschia</taxon>
    </lineage>
</organism>
<gene>
    <name evidence="2" type="ORF">R3P38DRAFT_2796698</name>
    <name evidence="1" type="ORF">R3P38DRAFT_2800825</name>
</gene>
<proteinExistence type="predicted"/>
<name>A0AAW0A507_9AGAR</name>
<dbReference type="AlphaFoldDB" id="A0AAW0A507"/>
<reference evidence="2 3" key="1">
    <citation type="journal article" date="2024" name="J Genomics">
        <title>Draft genome sequencing and assembly of Favolaschia claudopus CIRM-BRFM 2984 isolated from oak limbs.</title>
        <authorList>
            <person name="Navarro D."/>
            <person name="Drula E."/>
            <person name="Chaduli D."/>
            <person name="Cazenave R."/>
            <person name="Ahrendt S."/>
            <person name="Wang J."/>
            <person name="Lipzen A."/>
            <person name="Daum C."/>
            <person name="Barry K."/>
            <person name="Grigoriev I.V."/>
            <person name="Favel A."/>
            <person name="Rosso M.N."/>
            <person name="Martin F."/>
        </authorList>
    </citation>
    <scope>NUCLEOTIDE SEQUENCE [LARGE SCALE GENOMIC DNA]</scope>
    <source>
        <strain evidence="2 3">CIRM-BRFM 2984</strain>
    </source>
</reference>
<dbReference type="Proteomes" id="UP001362999">
    <property type="component" value="Unassembled WGS sequence"/>
</dbReference>
<keyword evidence="3" id="KW-1185">Reference proteome</keyword>
<dbReference type="EMBL" id="JAWWNJ010000102">
    <property type="protein sequence ID" value="KAK6995646.1"/>
    <property type="molecule type" value="Genomic_DNA"/>
</dbReference>